<dbReference type="GO" id="GO:0005547">
    <property type="term" value="F:phosphatidylinositol-3,4,5-trisphosphate binding"/>
    <property type="evidence" value="ECO:0007669"/>
    <property type="project" value="TreeGrafter"/>
</dbReference>
<dbReference type="SUPFAM" id="SSF50729">
    <property type="entry name" value="PH domain-like"/>
    <property type="match status" value="1"/>
</dbReference>
<dbReference type="Pfam" id="PF00169">
    <property type="entry name" value="PH"/>
    <property type="match status" value="1"/>
</dbReference>
<accession>A0A7R8ZSY4</accession>
<dbReference type="InterPro" id="IPR001849">
    <property type="entry name" value="PH_domain"/>
</dbReference>
<dbReference type="EMBL" id="OB674630">
    <property type="protein sequence ID" value="CAD7235784.1"/>
    <property type="molecule type" value="Genomic_DNA"/>
</dbReference>
<dbReference type="GO" id="GO:0005886">
    <property type="term" value="C:plasma membrane"/>
    <property type="evidence" value="ECO:0007669"/>
    <property type="project" value="TreeGrafter"/>
</dbReference>
<evidence type="ECO:0000313" key="1">
    <source>
        <dbReference type="EMBL" id="CAD7235784.1"/>
    </source>
</evidence>
<name>A0A7R8ZSY4_9CRUS</name>
<protein>
    <submittedName>
        <fullName evidence="1">Uncharacterized protein</fullName>
    </submittedName>
</protein>
<organism evidence="1">
    <name type="scientific">Cyprideis torosa</name>
    <dbReference type="NCBI Taxonomy" id="163714"/>
    <lineage>
        <taxon>Eukaryota</taxon>
        <taxon>Metazoa</taxon>
        <taxon>Ecdysozoa</taxon>
        <taxon>Arthropoda</taxon>
        <taxon>Crustacea</taxon>
        <taxon>Oligostraca</taxon>
        <taxon>Ostracoda</taxon>
        <taxon>Podocopa</taxon>
        <taxon>Podocopida</taxon>
        <taxon>Cytherocopina</taxon>
        <taxon>Cytheroidea</taxon>
        <taxon>Cytherideidae</taxon>
        <taxon>Cyprideis</taxon>
    </lineage>
</organism>
<feature type="non-terminal residue" evidence="1">
    <location>
        <position position="1"/>
    </location>
</feature>
<sequence length="230" mass="25946">IVVYTSFPAVQVVRWYTAIRAARLNLMRVAYPGVSDMEKEAIFGGTALRRNDYRLPDNALNDFLTSPSQFLPRLTVDFPAEGWLWKSGPRTSDAWRRRWFTLDGRKLMYHELPLSAHPRGEIFVGHQLEGWSVWVPDMSNGLTEGTNGSAFPCPPAAVVSGKKNQPSSTFAFVFRTPERCFTLVADTVEDRDKWVRALEALIATHPTPQELRLSAQLVTKRNSGILARVL</sequence>
<dbReference type="InterPro" id="IPR052589">
    <property type="entry name" value="Arf-GAP_dual-PH_domain"/>
</dbReference>
<dbReference type="Gene3D" id="2.30.29.30">
    <property type="entry name" value="Pleckstrin-homology domain (PH domain)/Phosphotyrosine-binding domain (PTB)"/>
    <property type="match status" value="1"/>
</dbReference>
<dbReference type="PANTHER" id="PTHR46021:SF2">
    <property type="entry name" value="ARF-GAP WITH DUAL PH DOMAIN-CONTAINING PROTEIN 1"/>
    <property type="match status" value="1"/>
</dbReference>
<dbReference type="InterPro" id="IPR011993">
    <property type="entry name" value="PH-like_dom_sf"/>
</dbReference>
<reference evidence="1" key="1">
    <citation type="submission" date="2020-11" db="EMBL/GenBank/DDBJ databases">
        <authorList>
            <person name="Tran Van P."/>
        </authorList>
    </citation>
    <scope>NUCLEOTIDE SEQUENCE</scope>
</reference>
<dbReference type="OrthoDB" id="10266696at2759"/>
<dbReference type="AlphaFoldDB" id="A0A7R8ZSY4"/>
<dbReference type="SMART" id="SM00233">
    <property type="entry name" value="PH"/>
    <property type="match status" value="1"/>
</dbReference>
<gene>
    <name evidence="1" type="ORF">CTOB1V02_LOCUS13599</name>
</gene>
<dbReference type="PROSITE" id="PS50003">
    <property type="entry name" value="PH_DOMAIN"/>
    <property type="match status" value="1"/>
</dbReference>
<proteinExistence type="predicted"/>
<dbReference type="PANTHER" id="PTHR46021">
    <property type="entry name" value="ARF-GAP WITH DUAL PH DOMAIN-CONTAINING PROTEIN 1-LIKE PROTEIN"/>
    <property type="match status" value="1"/>
</dbReference>
<dbReference type="GO" id="GO:0005737">
    <property type="term" value="C:cytoplasm"/>
    <property type="evidence" value="ECO:0007669"/>
    <property type="project" value="TreeGrafter"/>
</dbReference>
<dbReference type="GO" id="GO:0005096">
    <property type="term" value="F:GTPase activator activity"/>
    <property type="evidence" value="ECO:0007669"/>
    <property type="project" value="TreeGrafter"/>
</dbReference>